<dbReference type="SMART" id="SM00360">
    <property type="entry name" value="RRM"/>
    <property type="match status" value="1"/>
</dbReference>
<feature type="region of interest" description="Disordered" evidence="19">
    <location>
        <begin position="303"/>
        <end position="359"/>
    </location>
</feature>
<feature type="compositionally biased region" description="Basic and acidic residues" evidence="19">
    <location>
        <begin position="667"/>
        <end position="694"/>
    </location>
</feature>
<dbReference type="PANTHER" id="PTHR45814:SF2">
    <property type="entry name" value="HISTONE-LYSINE N-METHYLTRANSFERASE SETD1"/>
    <property type="match status" value="1"/>
</dbReference>
<evidence type="ECO:0000256" key="17">
    <source>
        <dbReference type="ARBA" id="ARBA00049129"/>
    </source>
</evidence>
<evidence type="ECO:0000256" key="1">
    <source>
        <dbReference type="ARBA" id="ARBA00004123"/>
    </source>
</evidence>
<feature type="region of interest" description="Disordered" evidence="19">
    <location>
        <begin position="519"/>
        <end position="542"/>
    </location>
</feature>
<evidence type="ECO:0000256" key="14">
    <source>
        <dbReference type="ARBA" id="ARBA00030093"/>
    </source>
</evidence>
<keyword evidence="10 18" id="KW-0694">RNA-binding</keyword>
<comment type="catalytic activity">
    <reaction evidence="15">
        <text>L-lysyl(4)-[histone H3] + 3 S-adenosyl-L-methionine = N(6),N(6),N(6)-trimethyl-L-lysyl(4)-[histone H3] + 3 S-adenosyl-L-homocysteine + 3 H(+)</text>
        <dbReference type="Rhea" id="RHEA:60260"/>
        <dbReference type="Rhea" id="RHEA-COMP:15537"/>
        <dbReference type="Rhea" id="RHEA-COMP:15547"/>
        <dbReference type="ChEBI" id="CHEBI:15378"/>
        <dbReference type="ChEBI" id="CHEBI:29969"/>
        <dbReference type="ChEBI" id="CHEBI:57856"/>
        <dbReference type="ChEBI" id="CHEBI:59789"/>
        <dbReference type="ChEBI" id="CHEBI:61961"/>
        <dbReference type="EC" id="2.1.1.354"/>
    </reaction>
</comment>
<dbReference type="GO" id="GO:0032259">
    <property type="term" value="P:methylation"/>
    <property type="evidence" value="ECO:0007669"/>
    <property type="project" value="UniProtKB-KW"/>
</dbReference>
<dbReference type="GO" id="GO:0005694">
    <property type="term" value="C:chromosome"/>
    <property type="evidence" value="ECO:0007669"/>
    <property type="project" value="UniProtKB-SubCell"/>
</dbReference>
<keyword evidence="24" id="KW-1185">Reference proteome</keyword>
<feature type="compositionally biased region" description="Basic and acidic residues" evidence="19">
    <location>
        <begin position="709"/>
        <end position="728"/>
    </location>
</feature>
<dbReference type="SMART" id="SM00317">
    <property type="entry name" value="SET"/>
    <property type="match status" value="1"/>
</dbReference>
<feature type="compositionally biased region" description="Basic and acidic residues" evidence="19">
    <location>
        <begin position="1020"/>
        <end position="1057"/>
    </location>
</feature>
<dbReference type="InterPro" id="IPR001214">
    <property type="entry name" value="SET_dom"/>
</dbReference>
<keyword evidence="7" id="KW-0808">Transferase</keyword>
<evidence type="ECO:0000259" key="21">
    <source>
        <dbReference type="PROSITE" id="PS50280"/>
    </source>
</evidence>
<dbReference type="GO" id="GO:0048188">
    <property type="term" value="C:Set1C/COMPASS complex"/>
    <property type="evidence" value="ECO:0007669"/>
    <property type="project" value="InterPro"/>
</dbReference>
<evidence type="ECO:0000256" key="9">
    <source>
        <dbReference type="ARBA" id="ARBA00022853"/>
    </source>
</evidence>
<evidence type="ECO:0000256" key="19">
    <source>
        <dbReference type="SAM" id="MobiDB-lite"/>
    </source>
</evidence>
<feature type="compositionally biased region" description="Pro residues" evidence="19">
    <location>
        <begin position="220"/>
        <end position="236"/>
    </location>
</feature>
<evidence type="ECO:0000256" key="8">
    <source>
        <dbReference type="ARBA" id="ARBA00022691"/>
    </source>
</evidence>
<dbReference type="EMBL" id="JAAAHY010000541">
    <property type="protein sequence ID" value="KAF9962666.1"/>
    <property type="molecule type" value="Genomic_DNA"/>
</dbReference>
<evidence type="ECO:0000256" key="3">
    <source>
        <dbReference type="ARBA" id="ARBA00012182"/>
    </source>
</evidence>
<dbReference type="Gene3D" id="3.30.70.330">
    <property type="match status" value="1"/>
</dbReference>
<feature type="compositionally biased region" description="Low complexity" evidence="19">
    <location>
        <begin position="793"/>
        <end position="805"/>
    </location>
</feature>
<comment type="subcellular location">
    <subcellularLocation>
        <location evidence="2">Chromosome</location>
    </subcellularLocation>
    <subcellularLocation>
        <location evidence="1">Nucleus</location>
    </subcellularLocation>
</comment>
<feature type="region of interest" description="Disordered" evidence="19">
    <location>
        <begin position="1140"/>
        <end position="1161"/>
    </location>
</feature>
<evidence type="ECO:0000256" key="6">
    <source>
        <dbReference type="ARBA" id="ARBA00022603"/>
    </source>
</evidence>
<dbReference type="InterPro" id="IPR044570">
    <property type="entry name" value="Set1-like"/>
</dbReference>
<dbReference type="PROSITE" id="PS50280">
    <property type="entry name" value="SET"/>
    <property type="match status" value="1"/>
</dbReference>
<dbReference type="Proteomes" id="UP000738359">
    <property type="component" value="Unassembled WGS sequence"/>
</dbReference>
<gene>
    <name evidence="23" type="primary">SET1</name>
    <name evidence="23" type="ORF">BGZ70_008005</name>
</gene>
<evidence type="ECO:0000259" key="20">
    <source>
        <dbReference type="PROSITE" id="PS50102"/>
    </source>
</evidence>
<feature type="compositionally biased region" description="Basic and acidic residues" evidence="19">
    <location>
        <begin position="878"/>
        <end position="892"/>
    </location>
</feature>
<evidence type="ECO:0000256" key="15">
    <source>
        <dbReference type="ARBA" id="ARBA00047571"/>
    </source>
</evidence>
<proteinExistence type="predicted"/>
<dbReference type="EC" id="2.1.1.354" evidence="3"/>
<keyword evidence="13" id="KW-0539">Nucleus</keyword>
<evidence type="ECO:0000256" key="5">
    <source>
        <dbReference type="ARBA" id="ARBA00022454"/>
    </source>
</evidence>
<protein>
    <recommendedName>
        <fullName evidence="4">Histone-lysine N-methyltransferase, H3 lysine-4 specific</fullName>
        <ecNumber evidence="3">2.1.1.354</ecNumber>
    </recommendedName>
    <alternativeName>
        <fullName evidence="14">SET domain-containing protein 1</fullName>
    </alternativeName>
</protein>
<comment type="catalytic activity">
    <reaction evidence="17">
        <text>N(6),N(6)-dimethyl-L-lysyl(4)-[histone H3] + S-adenosyl-L-methionine = N(6),N(6),N(6)-trimethyl-L-lysyl(4)-[histone H3] + S-adenosyl-L-homocysteine + H(+)</text>
        <dbReference type="Rhea" id="RHEA:60272"/>
        <dbReference type="Rhea" id="RHEA-COMP:15537"/>
        <dbReference type="Rhea" id="RHEA-COMP:15540"/>
        <dbReference type="ChEBI" id="CHEBI:15378"/>
        <dbReference type="ChEBI" id="CHEBI:57856"/>
        <dbReference type="ChEBI" id="CHEBI:59789"/>
        <dbReference type="ChEBI" id="CHEBI:61961"/>
        <dbReference type="ChEBI" id="CHEBI:61976"/>
    </reaction>
</comment>
<keyword evidence="8" id="KW-0949">S-adenosyl-L-methionine</keyword>
<dbReference type="SMART" id="SM00508">
    <property type="entry name" value="PostSET"/>
    <property type="match status" value="1"/>
</dbReference>
<dbReference type="PANTHER" id="PTHR45814">
    <property type="entry name" value="HISTONE-LYSINE N-METHYLTRANSFERASE SETD1"/>
    <property type="match status" value="1"/>
</dbReference>
<keyword evidence="9" id="KW-0156">Chromatin regulator</keyword>
<dbReference type="Pfam" id="PF00856">
    <property type="entry name" value="SET"/>
    <property type="match status" value="1"/>
</dbReference>
<evidence type="ECO:0000256" key="2">
    <source>
        <dbReference type="ARBA" id="ARBA00004286"/>
    </source>
</evidence>
<feature type="compositionally biased region" description="Basic residues" evidence="19">
    <location>
        <begin position="782"/>
        <end position="792"/>
    </location>
</feature>
<dbReference type="InterPro" id="IPR046341">
    <property type="entry name" value="SET_dom_sf"/>
</dbReference>
<dbReference type="Gene3D" id="2.170.270.10">
    <property type="entry name" value="SET domain"/>
    <property type="match status" value="1"/>
</dbReference>
<keyword evidence="12" id="KW-0804">Transcription</keyword>
<dbReference type="PROSITE" id="PS50102">
    <property type="entry name" value="RRM"/>
    <property type="match status" value="1"/>
</dbReference>
<dbReference type="InterPro" id="IPR024636">
    <property type="entry name" value="SET_assoc"/>
</dbReference>
<feature type="compositionally biased region" description="Basic residues" evidence="19">
    <location>
        <begin position="842"/>
        <end position="859"/>
    </location>
</feature>
<feature type="domain" description="SET" evidence="21">
    <location>
        <begin position="1261"/>
        <end position="1378"/>
    </location>
</feature>
<name>A0A9P6J554_MORAP</name>
<dbReference type="Pfam" id="PF11764">
    <property type="entry name" value="N-SET"/>
    <property type="match status" value="1"/>
</dbReference>
<feature type="compositionally biased region" description="Acidic residues" evidence="19">
    <location>
        <begin position="914"/>
        <end position="937"/>
    </location>
</feature>
<feature type="compositionally biased region" description="Basic and acidic residues" evidence="19">
    <location>
        <begin position="968"/>
        <end position="983"/>
    </location>
</feature>
<feature type="region of interest" description="Disordered" evidence="19">
    <location>
        <begin position="647"/>
        <end position="1092"/>
    </location>
</feature>
<dbReference type="InterPro" id="IPR012677">
    <property type="entry name" value="Nucleotide-bd_a/b_plait_sf"/>
</dbReference>
<evidence type="ECO:0000259" key="22">
    <source>
        <dbReference type="PROSITE" id="PS50868"/>
    </source>
</evidence>
<dbReference type="SUPFAM" id="SSF54928">
    <property type="entry name" value="RNA-binding domain, RBD"/>
    <property type="match status" value="1"/>
</dbReference>
<dbReference type="CDD" id="cd00590">
    <property type="entry name" value="RRM_SF"/>
    <property type="match status" value="1"/>
</dbReference>
<feature type="compositionally biased region" description="Basic residues" evidence="19">
    <location>
        <begin position="732"/>
        <end position="772"/>
    </location>
</feature>
<dbReference type="OrthoDB" id="308383at2759"/>
<dbReference type="CDD" id="cd19169">
    <property type="entry name" value="SET_SETD1"/>
    <property type="match status" value="1"/>
</dbReference>
<dbReference type="Pfam" id="PF11767">
    <property type="entry name" value="SET_assoc"/>
    <property type="match status" value="1"/>
</dbReference>
<feature type="compositionally biased region" description="Acidic residues" evidence="19">
    <location>
        <begin position="138"/>
        <end position="147"/>
    </location>
</feature>
<dbReference type="InterPro" id="IPR024657">
    <property type="entry name" value="COMPASS_Set1_N-SET"/>
</dbReference>
<feature type="domain" description="RRM" evidence="20">
    <location>
        <begin position="21"/>
        <end position="97"/>
    </location>
</feature>
<dbReference type="FunFam" id="2.170.270.10:FF:000010">
    <property type="entry name" value="Histone-lysine N-methyltransferase"/>
    <property type="match status" value="1"/>
</dbReference>
<feature type="region of interest" description="Disordered" evidence="19">
    <location>
        <begin position="373"/>
        <end position="439"/>
    </location>
</feature>
<evidence type="ECO:0000256" key="13">
    <source>
        <dbReference type="ARBA" id="ARBA00023242"/>
    </source>
</evidence>
<feature type="region of interest" description="Disordered" evidence="19">
    <location>
        <begin position="616"/>
        <end position="635"/>
    </location>
</feature>
<dbReference type="InterPro" id="IPR000504">
    <property type="entry name" value="RRM_dom"/>
</dbReference>
<dbReference type="InterPro" id="IPR037841">
    <property type="entry name" value="SET_SETD1A/B"/>
</dbReference>
<feature type="compositionally biased region" description="Polar residues" evidence="19">
    <location>
        <begin position="157"/>
        <end position="187"/>
    </location>
</feature>
<organism evidence="23 24">
    <name type="scientific">Mortierella alpina</name>
    <name type="common">Oleaginous fungus</name>
    <name type="synonym">Mortierella renispora</name>
    <dbReference type="NCBI Taxonomy" id="64518"/>
    <lineage>
        <taxon>Eukaryota</taxon>
        <taxon>Fungi</taxon>
        <taxon>Fungi incertae sedis</taxon>
        <taxon>Mucoromycota</taxon>
        <taxon>Mortierellomycotina</taxon>
        <taxon>Mortierellomycetes</taxon>
        <taxon>Mortierellales</taxon>
        <taxon>Mortierellaceae</taxon>
        <taxon>Mortierella</taxon>
    </lineage>
</organism>
<reference evidence="23" key="1">
    <citation type="journal article" date="2020" name="Fungal Divers.">
        <title>Resolving the Mortierellaceae phylogeny through synthesis of multi-gene phylogenetics and phylogenomics.</title>
        <authorList>
            <person name="Vandepol N."/>
            <person name="Liber J."/>
            <person name="Desiro A."/>
            <person name="Na H."/>
            <person name="Kennedy M."/>
            <person name="Barry K."/>
            <person name="Grigoriev I.V."/>
            <person name="Miller A.N."/>
            <person name="O'Donnell K."/>
            <person name="Stajich J.E."/>
            <person name="Bonito G."/>
        </authorList>
    </citation>
    <scope>NUCLEOTIDE SEQUENCE</scope>
    <source>
        <strain evidence="23">CK1249</strain>
    </source>
</reference>
<dbReference type="Pfam" id="PF00076">
    <property type="entry name" value="RRM_1"/>
    <property type="match status" value="1"/>
</dbReference>
<sequence length="1400" mass="156007">MGRFSCYIPDRQRDSNSFLQHGVLISHLAFTTTALDLEILFAGCGDILDIIIEKHPVTGTGLGFGRVVFAGPEAETAVKKAVDTLHGKQMERGPLKVISDGSGSKFRKAKANVAARIEAAKAKAALAAESSHDRDLYTNDDDMEIDDASTPPPSGMLSPSPTQPSLNATGIAPPSSTLDPTSSQSINAALAHIPTSSTSSTHSRATHQHEHTVSSNSTQPAPPKRTPIPLPPNPRTRIPLPPIPPPALHQVRGNKPINKEDVEADVGASRTKASSIAAGANAIAPGARPPLPAPRREREKALDVGHLPVAESYRASTKGRDMESYRPGAGPPPLLSPGLLSRPDWIKQGGVAPGPPLRDDFYDRRGGYFGDMQFPPDRYDRYPSRRRSSRSLSRSWSRSRSRERSPSPVWGHDPMMRDMGMRRGRSHMDKRGPGFEDEGSGWERDLACLIINRDCLPFHRISVEDMKHKFDKYGPERIERHGENWYIRFISLAQARRCHVILDQKPLLGQKVSITLHEPGDDKLPPELMPRKSTVKESGNRRTSVAIRKASVSSVSNSRTKAPSKDESLVRWASDMIMRELFQVFLKDLGNRVIGPTIYDFLNPATRKAKEIERAQKQSKVQAQDKGATSSLPDDLSLSLLETTVDSGLDDPYSGKAGSESLARPSKVRDAVSTKPTADRQDMASSFKESHPLARPDALPKLPSFKRRTQPDSKATRKPRSDRGDKQSAKSKSSRRGRSRNHSYSRSRSRSRSRTPRSRSRSGSRNRYRSHSRSISPSRPSQKFRGRSRSRSGTRSASRSQSRGRPPLRYVESKGLHKSRRYSKGARSSSSQDEDRGPSHRSLQKKSSKSSRSSNKKRQQSQGSKKQQRLRDYLSSSDDGRHADDFLTEFHQRQPPSESSDEYDVDEDVKFIVDDEEEVERIDDDEEAGDDGTENDEVIALRGRHSEADAGDETVRPGKTSLKRKRLHDQTSKGEADGRKGMEEVILQEADSGSDYETGGDKARKPVKKVKKPALPTKKQQADKARKRQDDGRSDVESRDVTMEDRPLSPLAAERRTHVSALPRDGTPDYSDSVSITDSGSESDTDSDSSYFDLYEPLQSTKGDVAMAIGQKDAMSLQFNNGDEEDFRFMKAALEIERKRAEDEESSRRHRGPGYGHVGDLDNQTQQLRELESTLALQNHARIDEEPPAHPTGSARTEGFYKISELDKAHYLPHRNTAKASNTAAARISSRMNRVNNRRMLVGMATDSDIMKFNQLKVRKKQLRFAKSPIHDWGLFAMEKVDANDMVIEYIGEVIRQKVADHREKRYERMGIGSSYLFRVDDDTVIDATKMGNIARFINHCCTPNCNAKIITVDGQKKIVIYAKRDIEEGEEITYDYKFPIEADKIPCLCGSRGCRGTLN</sequence>
<dbReference type="InterPro" id="IPR003616">
    <property type="entry name" value="Post-SET_dom"/>
</dbReference>
<evidence type="ECO:0000313" key="23">
    <source>
        <dbReference type="EMBL" id="KAF9962666.1"/>
    </source>
</evidence>
<evidence type="ECO:0000256" key="11">
    <source>
        <dbReference type="ARBA" id="ARBA00023015"/>
    </source>
</evidence>
<comment type="catalytic activity">
    <reaction evidence="16">
        <text>N(6)-methyl-L-lysyl(4)-[histone H3] + S-adenosyl-L-methionine = N(6),N(6)-dimethyl-L-lysyl(4)-[histone H3] + S-adenosyl-L-homocysteine + H(+)</text>
        <dbReference type="Rhea" id="RHEA:60268"/>
        <dbReference type="Rhea" id="RHEA-COMP:15540"/>
        <dbReference type="Rhea" id="RHEA-COMP:15543"/>
        <dbReference type="ChEBI" id="CHEBI:15378"/>
        <dbReference type="ChEBI" id="CHEBI:57856"/>
        <dbReference type="ChEBI" id="CHEBI:59789"/>
        <dbReference type="ChEBI" id="CHEBI:61929"/>
        <dbReference type="ChEBI" id="CHEBI:61976"/>
    </reaction>
</comment>
<evidence type="ECO:0000256" key="16">
    <source>
        <dbReference type="ARBA" id="ARBA00047583"/>
    </source>
</evidence>
<dbReference type="GO" id="GO:0140999">
    <property type="term" value="F:histone H3K4 trimethyltransferase activity"/>
    <property type="evidence" value="ECO:0007669"/>
    <property type="project" value="UniProtKB-EC"/>
</dbReference>
<evidence type="ECO:0000313" key="24">
    <source>
        <dbReference type="Proteomes" id="UP000738359"/>
    </source>
</evidence>
<evidence type="ECO:0000256" key="12">
    <source>
        <dbReference type="ARBA" id="ARBA00023163"/>
    </source>
</evidence>
<evidence type="ECO:0000256" key="7">
    <source>
        <dbReference type="ARBA" id="ARBA00022679"/>
    </source>
</evidence>
<keyword evidence="11" id="KW-0805">Transcription regulation</keyword>
<evidence type="ECO:0000256" key="18">
    <source>
        <dbReference type="PROSITE-ProRule" id="PRU00176"/>
    </source>
</evidence>
<keyword evidence="6 23" id="KW-0489">Methyltransferase</keyword>
<dbReference type="SMART" id="SM01291">
    <property type="entry name" value="N-SET"/>
    <property type="match status" value="1"/>
</dbReference>
<dbReference type="SUPFAM" id="SSF82199">
    <property type="entry name" value="SET domain"/>
    <property type="match status" value="1"/>
</dbReference>
<comment type="caution">
    <text evidence="23">The sequence shown here is derived from an EMBL/GenBank/DDBJ whole genome shotgun (WGS) entry which is preliminary data.</text>
</comment>
<evidence type="ECO:0000256" key="4">
    <source>
        <dbReference type="ARBA" id="ARBA00015839"/>
    </source>
</evidence>
<feature type="region of interest" description="Disordered" evidence="19">
    <location>
        <begin position="128"/>
        <end position="236"/>
    </location>
</feature>
<dbReference type="GO" id="GO:0003723">
    <property type="term" value="F:RNA binding"/>
    <property type="evidence" value="ECO:0007669"/>
    <property type="project" value="UniProtKB-UniRule"/>
</dbReference>
<dbReference type="InterPro" id="IPR035979">
    <property type="entry name" value="RBD_domain_sf"/>
</dbReference>
<feature type="compositionally biased region" description="Basic and acidic residues" evidence="19">
    <location>
        <begin position="944"/>
        <end position="956"/>
    </location>
</feature>
<dbReference type="PROSITE" id="PS50868">
    <property type="entry name" value="POST_SET"/>
    <property type="match status" value="1"/>
</dbReference>
<evidence type="ECO:0000256" key="10">
    <source>
        <dbReference type="ARBA" id="ARBA00022884"/>
    </source>
</evidence>
<accession>A0A9P6J554</accession>
<feature type="compositionally biased region" description="Basic and acidic residues" evidence="19">
    <location>
        <begin position="414"/>
        <end position="434"/>
    </location>
</feature>
<keyword evidence="5" id="KW-0158">Chromosome</keyword>
<feature type="domain" description="Post-SET" evidence="22">
    <location>
        <begin position="1384"/>
        <end position="1400"/>
    </location>
</feature>